<dbReference type="Gene3D" id="6.20.330.10">
    <property type="match status" value="2"/>
</dbReference>
<dbReference type="Pfam" id="PF01343">
    <property type="entry name" value="Peptidase_S49"/>
    <property type="match status" value="2"/>
</dbReference>
<dbReference type="GO" id="GO:0006508">
    <property type="term" value="P:proteolysis"/>
    <property type="evidence" value="ECO:0007669"/>
    <property type="project" value="UniProtKB-KW"/>
</dbReference>
<evidence type="ECO:0000313" key="6">
    <source>
        <dbReference type="EMBL" id="TQE95121.1"/>
    </source>
</evidence>
<feature type="domain" description="Peptidase S49" evidence="5">
    <location>
        <begin position="544"/>
        <end position="693"/>
    </location>
</feature>
<dbReference type="InterPro" id="IPR004635">
    <property type="entry name" value="Pept_S49_SppA"/>
</dbReference>
<dbReference type="CDD" id="cd07023">
    <property type="entry name" value="S49_Sppa_N_C"/>
    <property type="match status" value="1"/>
</dbReference>
<dbReference type="InterPro" id="IPR047217">
    <property type="entry name" value="S49_SppA_67K_type_N"/>
</dbReference>
<dbReference type="InParanoid" id="A0A540VED9"/>
<dbReference type="Proteomes" id="UP000317371">
    <property type="component" value="Unassembled WGS sequence"/>
</dbReference>
<dbReference type="NCBIfam" id="TIGR00706">
    <property type="entry name" value="SppA_dom"/>
    <property type="match status" value="1"/>
</dbReference>
<protein>
    <submittedName>
        <fullName evidence="6">Signal peptide peptidase SppA</fullName>
    </submittedName>
</protein>
<dbReference type="SUPFAM" id="SSF52096">
    <property type="entry name" value="ClpP/crotonase"/>
    <property type="match status" value="2"/>
</dbReference>
<evidence type="ECO:0000256" key="3">
    <source>
        <dbReference type="ARBA" id="ARBA00022801"/>
    </source>
</evidence>
<keyword evidence="4" id="KW-0720">Serine protease</keyword>
<evidence type="ECO:0000313" key="7">
    <source>
        <dbReference type="Proteomes" id="UP000317371"/>
    </source>
</evidence>
<comment type="similarity">
    <text evidence="1">Belongs to the peptidase S49 family.</text>
</comment>
<name>A0A540VED9_9CHLR</name>
<dbReference type="AlphaFoldDB" id="A0A540VED9"/>
<evidence type="ECO:0000256" key="4">
    <source>
        <dbReference type="ARBA" id="ARBA00022825"/>
    </source>
</evidence>
<dbReference type="PANTHER" id="PTHR33209">
    <property type="entry name" value="PROTEASE 4"/>
    <property type="match status" value="1"/>
</dbReference>
<organism evidence="6 7">
    <name type="scientific">Litorilinea aerophila</name>
    <dbReference type="NCBI Taxonomy" id="1204385"/>
    <lineage>
        <taxon>Bacteria</taxon>
        <taxon>Bacillati</taxon>
        <taxon>Chloroflexota</taxon>
        <taxon>Caldilineae</taxon>
        <taxon>Caldilineales</taxon>
        <taxon>Caldilineaceae</taxon>
        <taxon>Litorilinea</taxon>
    </lineage>
</organism>
<reference evidence="6 7" key="1">
    <citation type="submission" date="2019-06" db="EMBL/GenBank/DDBJ databases">
        <title>Genome sequence of Litorilinea aerophila BAA-2444.</title>
        <authorList>
            <person name="Maclea K.S."/>
            <person name="Maurais E.G."/>
            <person name="Iannazzi L.C."/>
        </authorList>
    </citation>
    <scope>NUCLEOTIDE SEQUENCE [LARGE SCALE GENOMIC DNA]</scope>
    <source>
        <strain evidence="6 7">ATCC BAA-2444</strain>
    </source>
</reference>
<proteinExistence type="inferred from homology"/>
<comment type="caution">
    <text evidence="6">The sequence shown here is derived from an EMBL/GenBank/DDBJ whole genome shotgun (WGS) entry which is preliminary data.</text>
</comment>
<dbReference type="InterPro" id="IPR002142">
    <property type="entry name" value="Peptidase_S49"/>
</dbReference>
<keyword evidence="2" id="KW-0645">Protease</keyword>
<dbReference type="CDD" id="cd07018">
    <property type="entry name" value="S49_SppA_67K_type"/>
    <property type="match status" value="1"/>
</dbReference>
<dbReference type="InterPro" id="IPR029045">
    <property type="entry name" value="ClpP/crotonase-like_dom_sf"/>
</dbReference>
<evidence type="ECO:0000256" key="1">
    <source>
        <dbReference type="ARBA" id="ARBA00008683"/>
    </source>
</evidence>
<accession>A0A540VED9</accession>
<feature type="domain" description="Peptidase S49" evidence="5">
    <location>
        <begin position="300"/>
        <end position="435"/>
    </location>
</feature>
<dbReference type="Gene3D" id="3.90.226.10">
    <property type="entry name" value="2-enoyl-CoA Hydratase, Chain A, domain 1"/>
    <property type="match status" value="2"/>
</dbReference>
<evidence type="ECO:0000259" key="5">
    <source>
        <dbReference type="Pfam" id="PF01343"/>
    </source>
</evidence>
<dbReference type="GO" id="GO:0008236">
    <property type="term" value="F:serine-type peptidase activity"/>
    <property type="evidence" value="ECO:0007669"/>
    <property type="project" value="UniProtKB-KW"/>
</dbReference>
<sequence>MGTPGQRLNRAGRQADAVFTILHFFGKPYDHVATSVVCTEGGPTGSACNGQPVIHSRSMGADGLVARQPAPWTNRPRAVLLARFSLYRQCNSCPGWRQVLSPGAQGRPHARMGLPKPGFHMRIASEWLRWCTSACPDRSVHREGCTYISVRTEMHAQRRGEGRGMAWREQLRKGLLNGGSALELAWRHLVCRLLNLRRRFLRRLLPDYPILVLDQPLSERAPTFPWWLAYVPGLRRPLSLEAIAEALERIAQDPDIRGVLFLVKGAHLTLAQAQSMAALFSRFRTWSMAVRPDGSVPAQVVVYLEQMDAASYVMASAADRVIAPPLATWDVLGLLVAPSFWKESLARIGLAFDVVRVAPWKSAMDMFSQAEMSREDREQLNWLLDSLYADIVQAIAQGRGMPPEEVQAQIDRAPLTAPQAQAAGLLDHVAYEDELPALLGTAEQPARLQLYVRCRGLLYRRPQRRHPQAVGVLSLQGLIVPGESRRFPLPVPILGEQTMGSTTVQQMVRAARQDRRLAAVVVHVDSRGGSALASDLIWRELTLLAEEKPVVIYMGNVAASGGYYIATPGHRIVAQSATLTGSIGVVVAKPVTQGAFERLHARREVIRRGANADLYRDTAPWTPDQRQKLTEQVFYVYDQFKERVASGRKLDLAGLDEIASGKVWTGRQALERGLVDELGDFGRAVELACQAAGLPVDGTVRTVPVTPPRRWLLATPAEAARTLLRLVGEPGRVWRSLLALEGPPGPATQEHLWLLALNVPASPAG</sequence>
<gene>
    <name evidence="6" type="primary">sppA</name>
    <name evidence="6" type="ORF">FKZ61_13210</name>
</gene>
<keyword evidence="3" id="KW-0378">Hydrolase</keyword>
<keyword evidence="7" id="KW-1185">Reference proteome</keyword>
<dbReference type="InterPro" id="IPR047272">
    <property type="entry name" value="S49_SppA_C"/>
</dbReference>
<evidence type="ECO:0000256" key="2">
    <source>
        <dbReference type="ARBA" id="ARBA00022670"/>
    </source>
</evidence>
<dbReference type="PANTHER" id="PTHR33209:SF1">
    <property type="entry name" value="PEPTIDASE S49 DOMAIN-CONTAINING PROTEIN"/>
    <property type="match status" value="1"/>
</dbReference>
<dbReference type="EMBL" id="VIGC01000016">
    <property type="protein sequence ID" value="TQE95121.1"/>
    <property type="molecule type" value="Genomic_DNA"/>
</dbReference>
<dbReference type="OrthoDB" id="9764363at2"/>